<dbReference type="NCBIfam" id="TIGR03828">
    <property type="entry name" value="pfkB"/>
    <property type="match status" value="1"/>
</dbReference>
<keyword evidence="11" id="KW-1185">Reference proteome</keyword>
<dbReference type="InterPro" id="IPR011611">
    <property type="entry name" value="PfkB_dom"/>
</dbReference>
<dbReference type="EC" id="2.7.1.144" evidence="7"/>
<dbReference type="GO" id="GO:0005524">
    <property type="term" value="F:ATP binding"/>
    <property type="evidence" value="ECO:0007669"/>
    <property type="project" value="UniProtKB-UniRule"/>
</dbReference>
<comment type="caution">
    <text evidence="10">The sequence shown here is derived from an EMBL/GenBank/DDBJ whole genome shotgun (WGS) entry which is preliminary data.</text>
</comment>
<feature type="domain" description="Carbohydrate kinase PfkB" evidence="9">
    <location>
        <begin position="6"/>
        <end position="293"/>
    </location>
</feature>
<dbReference type="GO" id="GO:0005988">
    <property type="term" value="P:lactose metabolic process"/>
    <property type="evidence" value="ECO:0007669"/>
    <property type="project" value="UniProtKB-KW"/>
</dbReference>
<evidence type="ECO:0000256" key="4">
    <source>
        <dbReference type="ARBA" id="ARBA00022777"/>
    </source>
</evidence>
<comment type="catalytic activity">
    <reaction evidence="7">
        <text>D-tagatofuranose 6-phosphate + ATP = D-tagatofuranose 1,6-bisphosphate + ADP + H(+)</text>
        <dbReference type="Rhea" id="RHEA:12420"/>
        <dbReference type="ChEBI" id="CHEBI:15378"/>
        <dbReference type="ChEBI" id="CHEBI:30616"/>
        <dbReference type="ChEBI" id="CHEBI:58694"/>
        <dbReference type="ChEBI" id="CHEBI:58695"/>
        <dbReference type="ChEBI" id="CHEBI:456216"/>
        <dbReference type="EC" id="2.7.1.144"/>
    </reaction>
</comment>
<dbReference type="UniPathway" id="UPA00704">
    <property type="reaction ID" value="UER00715"/>
</dbReference>
<keyword evidence="7" id="KW-0423">Lactose metabolism</keyword>
<dbReference type="AlphaFoldDB" id="A0A1C0AD63"/>
<reference evidence="11" key="1">
    <citation type="submission" date="2016-07" db="EMBL/GenBank/DDBJ databases">
        <authorList>
            <person name="Florea S."/>
            <person name="Webb J.S."/>
            <person name="Jaromczyk J."/>
            <person name="Schardl C.L."/>
        </authorList>
    </citation>
    <scope>NUCLEOTIDE SEQUENCE [LARGE SCALE GENOMIC DNA]</scope>
    <source>
        <strain evidence="11">Z6</strain>
    </source>
</reference>
<evidence type="ECO:0000256" key="1">
    <source>
        <dbReference type="ARBA" id="ARBA00005380"/>
    </source>
</evidence>
<evidence type="ECO:0000256" key="3">
    <source>
        <dbReference type="ARBA" id="ARBA00022741"/>
    </source>
</evidence>
<dbReference type="InterPro" id="IPR022463">
    <property type="entry name" value="1-PFruKinase"/>
</dbReference>
<dbReference type="Proteomes" id="UP000093514">
    <property type="component" value="Unassembled WGS sequence"/>
</dbReference>
<name>A0A1C0AD63_9FIRM</name>
<comment type="similarity">
    <text evidence="1">Belongs to the carbohydrate kinase pfkB family.</text>
</comment>
<dbReference type="SUPFAM" id="SSF53613">
    <property type="entry name" value="Ribokinase-like"/>
    <property type="match status" value="1"/>
</dbReference>
<dbReference type="FunFam" id="3.40.1190.20:FF:000001">
    <property type="entry name" value="Phosphofructokinase"/>
    <property type="match status" value="1"/>
</dbReference>
<dbReference type="CDD" id="cd01164">
    <property type="entry name" value="FruK_PfkB_like"/>
    <property type="match status" value="1"/>
</dbReference>
<evidence type="ECO:0000256" key="5">
    <source>
        <dbReference type="ARBA" id="ARBA00022840"/>
    </source>
</evidence>
<evidence type="ECO:0000313" key="10">
    <source>
        <dbReference type="EMBL" id="OCL28563.1"/>
    </source>
</evidence>
<dbReference type="InterPro" id="IPR029056">
    <property type="entry name" value="Ribokinase-like"/>
</dbReference>
<comment type="function">
    <text evidence="8">Catalyzes the ATP-dependent phosphorylation of fructose-l-phosphate to fructose-l,6-bisphosphate.</text>
</comment>
<evidence type="ECO:0000313" key="11">
    <source>
        <dbReference type="Proteomes" id="UP000093514"/>
    </source>
</evidence>
<dbReference type="NCBIfam" id="TIGR03168">
    <property type="entry name" value="1-PFK"/>
    <property type="match status" value="1"/>
</dbReference>
<dbReference type="PROSITE" id="PS00584">
    <property type="entry name" value="PFKB_KINASES_2"/>
    <property type="match status" value="1"/>
</dbReference>
<dbReference type="Pfam" id="PF00294">
    <property type="entry name" value="PfkB"/>
    <property type="match status" value="1"/>
</dbReference>
<evidence type="ECO:0000256" key="2">
    <source>
        <dbReference type="ARBA" id="ARBA00022679"/>
    </source>
</evidence>
<dbReference type="GO" id="GO:0016052">
    <property type="term" value="P:carbohydrate catabolic process"/>
    <property type="evidence" value="ECO:0007669"/>
    <property type="project" value="UniProtKB-ARBA"/>
</dbReference>
<dbReference type="InterPro" id="IPR017583">
    <property type="entry name" value="Tagatose/fructose_Pkinase"/>
</dbReference>
<protein>
    <recommendedName>
        <fullName evidence="7">Tagatose-6-phosphate kinase</fullName>
        <ecNumber evidence="7">2.7.1.144</ecNumber>
    </recommendedName>
</protein>
<keyword evidence="5 7" id="KW-0067">ATP-binding</keyword>
<keyword evidence="3 7" id="KW-0547">Nucleotide-binding</keyword>
<gene>
    <name evidence="10" type="ORF">U472_01375</name>
</gene>
<proteinExistence type="inferred from homology"/>
<dbReference type="GO" id="GO:0005829">
    <property type="term" value="C:cytosol"/>
    <property type="evidence" value="ECO:0007669"/>
    <property type="project" value="TreeGrafter"/>
</dbReference>
<comment type="catalytic activity">
    <reaction evidence="6 8">
        <text>beta-D-fructose 1-phosphate + ATP = beta-D-fructose 1,6-bisphosphate + ADP + H(+)</text>
        <dbReference type="Rhea" id="RHEA:14213"/>
        <dbReference type="ChEBI" id="CHEBI:15378"/>
        <dbReference type="ChEBI" id="CHEBI:30616"/>
        <dbReference type="ChEBI" id="CHEBI:32966"/>
        <dbReference type="ChEBI" id="CHEBI:138881"/>
        <dbReference type="ChEBI" id="CHEBI:456216"/>
        <dbReference type="EC" id="2.7.1.56"/>
    </reaction>
</comment>
<dbReference type="GO" id="GO:0008662">
    <property type="term" value="F:1-phosphofructokinase activity"/>
    <property type="evidence" value="ECO:0007669"/>
    <property type="project" value="UniProtKB-UniRule"/>
</dbReference>
<dbReference type="Gene3D" id="3.40.1190.20">
    <property type="match status" value="1"/>
</dbReference>
<comment type="pathway">
    <text evidence="7">Carbohydrate metabolism; D-tagatose 6-phosphate degradation; D-glyceraldehyde 3-phosphate and glycerone phosphate from D-tagatose 6-phosphate: step 1/2.</text>
</comment>
<dbReference type="PIRSF" id="PIRSF000535">
    <property type="entry name" value="1PFK/6PFK/LacC"/>
    <property type="match status" value="1"/>
</dbReference>
<evidence type="ECO:0000259" key="9">
    <source>
        <dbReference type="Pfam" id="PF00294"/>
    </source>
</evidence>
<evidence type="ECO:0000256" key="6">
    <source>
        <dbReference type="ARBA" id="ARBA00047745"/>
    </source>
</evidence>
<evidence type="ECO:0000256" key="7">
    <source>
        <dbReference type="PIRNR" id="PIRNR000535"/>
    </source>
</evidence>
<evidence type="ECO:0000256" key="8">
    <source>
        <dbReference type="RuleBase" id="RU369061"/>
    </source>
</evidence>
<dbReference type="OrthoDB" id="9801219at2"/>
<dbReference type="GO" id="GO:0009024">
    <property type="term" value="F:tagatose-6-phosphate kinase activity"/>
    <property type="evidence" value="ECO:0007669"/>
    <property type="project" value="UniProtKB-EC"/>
</dbReference>
<dbReference type="GO" id="GO:2001059">
    <property type="term" value="P:D-tagatose 6-phosphate catabolic process"/>
    <property type="evidence" value="ECO:0007669"/>
    <property type="project" value="UniProtKB-UniPathway"/>
</dbReference>
<reference evidence="10 11" key="2">
    <citation type="submission" date="2016-08" db="EMBL/GenBank/DDBJ databases">
        <title>Orenia metallireducens sp. nov. strain Z6, a Novel Metal-reducing Firmicute from the Deep Subsurface.</title>
        <authorList>
            <person name="Maxim B.I."/>
            <person name="Kenneth K."/>
            <person name="Flynn T.M."/>
            <person name="Oloughlin E.J."/>
            <person name="Locke R.A."/>
            <person name="Weber J.R."/>
            <person name="Egan S.M."/>
            <person name="Mackie R.I."/>
            <person name="Cann I.K."/>
        </authorList>
    </citation>
    <scope>NUCLEOTIDE SEQUENCE [LARGE SCALE GENOMIC DNA]</scope>
    <source>
        <strain evidence="10 11">Z6</strain>
    </source>
</reference>
<dbReference type="RefSeq" id="WP_068714754.1">
    <property type="nucleotide sequence ID" value="NZ_LWDV01000005.1"/>
</dbReference>
<dbReference type="EMBL" id="LWDV01000005">
    <property type="protein sequence ID" value="OCL28563.1"/>
    <property type="molecule type" value="Genomic_DNA"/>
</dbReference>
<keyword evidence="2 7" id="KW-0808">Transferase</keyword>
<sequence length="310" mass="33007">MIITVTLNPAIDKTVELLDFKVGALNRIKSVRKDAGGKGINVSKVIAELDGNTKALGFVGGSNGQFIKDRLTGAGIKHSFTEVEGETRTNLKIIDLATTDETEVNEPGPNISRDDLVNLEENLLNNITKESLVVVAGSLPLGVPEDFYAQLIDKLHGKGVKVVLDTSGLPLMKALEAKPYLIKPNLDELEKLINKSLKETEEIIGAAKELHQKGIEIIIVSLGGDGSIVVSEAGVLKIKPPKIEVASSVGAGDTLVGALSLKLSQGEDLKEAIRYATAASANTVMQAGTQICKKDEVEELLGQVEIEILE</sequence>
<dbReference type="PANTHER" id="PTHR46566:SF2">
    <property type="entry name" value="ATP-DEPENDENT 6-PHOSPHOFRUCTOKINASE ISOZYME 2"/>
    <property type="match status" value="1"/>
</dbReference>
<keyword evidence="4 8" id="KW-0418">Kinase</keyword>
<accession>A0A1C0AD63</accession>
<dbReference type="GO" id="GO:0044281">
    <property type="term" value="P:small molecule metabolic process"/>
    <property type="evidence" value="ECO:0007669"/>
    <property type="project" value="UniProtKB-ARBA"/>
</dbReference>
<comment type="similarity">
    <text evidence="7">Belongs to the carbohydrate kinase PfkB family. LacC subfamily.</text>
</comment>
<organism evidence="10 11">
    <name type="scientific">Orenia metallireducens</name>
    <dbReference type="NCBI Taxonomy" id="1413210"/>
    <lineage>
        <taxon>Bacteria</taxon>
        <taxon>Bacillati</taxon>
        <taxon>Bacillota</taxon>
        <taxon>Clostridia</taxon>
        <taxon>Halanaerobiales</taxon>
        <taxon>Halobacteroidaceae</taxon>
        <taxon>Orenia</taxon>
    </lineage>
</organism>
<dbReference type="InterPro" id="IPR002173">
    <property type="entry name" value="Carboh/pur_kinase_PfkB_CS"/>
</dbReference>
<dbReference type="PANTHER" id="PTHR46566">
    <property type="entry name" value="1-PHOSPHOFRUCTOKINASE-RELATED"/>
    <property type="match status" value="1"/>
</dbReference>